<dbReference type="EMBL" id="WIUZ02000001">
    <property type="protein sequence ID" value="KAF9792405.1"/>
    <property type="molecule type" value="Genomic_DNA"/>
</dbReference>
<comment type="caution">
    <text evidence="1">The sequence shown here is derived from an EMBL/GenBank/DDBJ whole genome shotgun (WGS) entry which is preliminary data.</text>
</comment>
<sequence length="100" mass="11286">MCHRKLWFDKYTQCGHLVFTSSQDIDCGQTFCFNSTAHPATCVAPNCQCRRFFTQPERLISREVTTISSDLPFHTKLNFSSFLQSVAAVHTPSNPPVLGM</sequence>
<dbReference type="Proteomes" id="UP000736335">
    <property type="component" value="Unassembled WGS sequence"/>
</dbReference>
<evidence type="ECO:0000313" key="2">
    <source>
        <dbReference type="Proteomes" id="UP000736335"/>
    </source>
</evidence>
<evidence type="ECO:0000313" key="1">
    <source>
        <dbReference type="EMBL" id="KAF9792405.1"/>
    </source>
</evidence>
<gene>
    <name evidence="1" type="ORF">BJ322DRAFT_1029048</name>
</gene>
<protein>
    <submittedName>
        <fullName evidence="1">Uncharacterized protein</fullName>
    </submittedName>
</protein>
<proteinExistence type="predicted"/>
<name>A0A9P6LBH6_9AGAM</name>
<reference evidence="1" key="2">
    <citation type="submission" date="2020-11" db="EMBL/GenBank/DDBJ databases">
        <authorList>
            <consortium name="DOE Joint Genome Institute"/>
            <person name="Kuo A."/>
            <person name="Miyauchi S."/>
            <person name="Kiss E."/>
            <person name="Drula E."/>
            <person name="Kohler A."/>
            <person name="Sanchez-Garcia M."/>
            <person name="Andreopoulos B."/>
            <person name="Barry K.W."/>
            <person name="Bonito G."/>
            <person name="Buee M."/>
            <person name="Carver A."/>
            <person name="Chen C."/>
            <person name="Cichocki N."/>
            <person name="Clum A."/>
            <person name="Culley D."/>
            <person name="Crous P.W."/>
            <person name="Fauchery L."/>
            <person name="Girlanda M."/>
            <person name="Hayes R."/>
            <person name="Keri Z."/>
            <person name="Labutti K."/>
            <person name="Lipzen A."/>
            <person name="Lombard V."/>
            <person name="Magnuson J."/>
            <person name="Maillard F."/>
            <person name="Morin E."/>
            <person name="Murat C."/>
            <person name="Nolan M."/>
            <person name="Ohm R."/>
            <person name="Pangilinan J."/>
            <person name="Pereira M."/>
            <person name="Perotto S."/>
            <person name="Peter M."/>
            <person name="Riley R."/>
            <person name="Sitrit Y."/>
            <person name="Stielow B."/>
            <person name="Szollosi G."/>
            <person name="Zifcakova L."/>
            <person name="Stursova M."/>
            <person name="Spatafora J.W."/>
            <person name="Tedersoo L."/>
            <person name="Vaario L.-M."/>
            <person name="Yamada A."/>
            <person name="Yan M."/>
            <person name="Wang P."/>
            <person name="Xu J."/>
            <person name="Bruns T."/>
            <person name="Baldrian P."/>
            <person name="Vilgalys R."/>
            <person name="Henrissat B."/>
            <person name="Grigoriev I.V."/>
            <person name="Hibbett D."/>
            <person name="Nagy L.G."/>
            <person name="Martin F.M."/>
        </authorList>
    </citation>
    <scope>NUCLEOTIDE SEQUENCE</scope>
    <source>
        <strain evidence="1">UH-Tt-Lm1</strain>
    </source>
</reference>
<accession>A0A9P6LBH6</accession>
<reference evidence="1" key="1">
    <citation type="journal article" date="2020" name="Nat. Commun.">
        <title>Large-scale genome sequencing of mycorrhizal fungi provides insights into the early evolution of symbiotic traits.</title>
        <authorList>
            <person name="Miyauchi S."/>
            <person name="Kiss E."/>
            <person name="Kuo A."/>
            <person name="Drula E."/>
            <person name="Kohler A."/>
            <person name="Sanchez-Garcia M."/>
            <person name="Morin E."/>
            <person name="Andreopoulos B."/>
            <person name="Barry K.W."/>
            <person name="Bonito G."/>
            <person name="Buee M."/>
            <person name="Carver A."/>
            <person name="Chen C."/>
            <person name="Cichocki N."/>
            <person name="Clum A."/>
            <person name="Culley D."/>
            <person name="Crous P.W."/>
            <person name="Fauchery L."/>
            <person name="Girlanda M."/>
            <person name="Hayes R.D."/>
            <person name="Keri Z."/>
            <person name="LaButti K."/>
            <person name="Lipzen A."/>
            <person name="Lombard V."/>
            <person name="Magnuson J."/>
            <person name="Maillard F."/>
            <person name="Murat C."/>
            <person name="Nolan M."/>
            <person name="Ohm R.A."/>
            <person name="Pangilinan J."/>
            <person name="Pereira M.F."/>
            <person name="Perotto S."/>
            <person name="Peter M."/>
            <person name="Pfister S."/>
            <person name="Riley R."/>
            <person name="Sitrit Y."/>
            <person name="Stielow J.B."/>
            <person name="Szollosi G."/>
            <person name="Zifcakova L."/>
            <person name="Stursova M."/>
            <person name="Spatafora J.W."/>
            <person name="Tedersoo L."/>
            <person name="Vaario L.M."/>
            <person name="Yamada A."/>
            <person name="Yan M."/>
            <person name="Wang P."/>
            <person name="Xu J."/>
            <person name="Bruns T."/>
            <person name="Baldrian P."/>
            <person name="Vilgalys R."/>
            <person name="Dunand C."/>
            <person name="Henrissat B."/>
            <person name="Grigoriev I.V."/>
            <person name="Hibbett D."/>
            <person name="Nagy L.G."/>
            <person name="Martin F.M."/>
        </authorList>
    </citation>
    <scope>NUCLEOTIDE SEQUENCE</scope>
    <source>
        <strain evidence="1">UH-Tt-Lm1</strain>
    </source>
</reference>
<dbReference type="AlphaFoldDB" id="A0A9P6LBH6"/>
<dbReference type="OrthoDB" id="2816594at2759"/>
<organism evidence="1 2">
    <name type="scientific">Thelephora terrestris</name>
    <dbReference type="NCBI Taxonomy" id="56493"/>
    <lineage>
        <taxon>Eukaryota</taxon>
        <taxon>Fungi</taxon>
        <taxon>Dikarya</taxon>
        <taxon>Basidiomycota</taxon>
        <taxon>Agaricomycotina</taxon>
        <taxon>Agaricomycetes</taxon>
        <taxon>Thelephorales</taxon>
        <taxon>Thelephoraceae</taxon>
        <taxon>Thelephora</taxon>
    </lineage>
</organism>
<keyword evidence="2" id="KW-1185">Reference proteome</keyword>